<name>A0AAE1FJ88_PETCI</name>
<gene>
    <name evidence="2" type="ORF">Pcinc_019916</name>
</gene>
<reference evidence="2" key="1">
    <citation type="submission" date="2023-10" db="EMBL/GenBank/DDBJ databases">
        <title>Genome assemblies of two species of porcelain crab, Petrolisthes cinctipes and Petrolisthes manimaculis (Anomura: Porcellanidae).</title>
        <authorList>
            <person name="Angst P."/>
        </authorList>
    </citation>
    <scope>NUCLEOTIDE SEQUENCE</scope>
    <source>
        <strain evidence="2">PB745_01</strain>
        <tissue evidence="2">Gill</tissue>
    </source>
</reference>
<sequence length="153" mass="17477">MCNFKVPCSCTTQVDYGDIMVRDALIRGLGDTEMQLDVFGDSRQDMSLEEVTKYIEAKESGMRLTSRLLEGNTTMNVAATSYYKCQGKNRIQTQPTTNEPTSKTSSCGHCGKTDHRRSRQERMNKCAAYNHTYKKCGKLHHHENVCRQMSQRH</sequence>
<organism evidence="2 3">
    <name type="scientific">Petrolisthes cinctipes</name>
    <name type="common">Flat porcelain crab</name>
    <dbReference type="NCBI Taxonomy" id="88211"/>
    <lineage>
        <taxon>Eukaryota</taxon>
        <taxon>Metazoa</taxon>
        <taxon>Ecdysozoa</taxon>
        <taxon>Arthropoda</taxon>
        <taxon>Crustacea</taxon>
        <taxon>Multicrustacea</taxon>
        <taxon>Malacostraca</taxon>
        <taxon>Eumalacostraca</taxon>
        <taxon>Eucarida</taxon>
        <taxon>Decapoda</taxon>
        <taxon>Pleocyemata</taxon>
        <taxon>Anomura</taxon>
        <taxon>Galatheoidea</taxon>
        <taxon>Porcellanidae</taxon>
        <taxon>Petrolisthes</taxon>
    </lineage>
</organism>
<evidence type="ECO:0000313" key="3">
    <source>
        <dbReference type="Proteomes" id="UP001286313"/>
    </source>
</evidence>
<feature type="compositionally biased region" description="Polar residues" evidence="1">
    <location>
        <begin position="92"/>
        <end position="107"/>
    </location>
</feature>
<evidence type="ECO:0000256" key="1">
    <source>
        <dbReference type="SAM" id="MobiDB-lite"/>
    </source>
</evidence>
<proteinExistence type="predicted"/>
<dbReference type="EMBL" id="JAWQEG010001996">
    <property type="protein sequence ID" value="KAK3875217.1"/>
    <property type="molecule type" value="Genomic_DNA"/>
</dbReference>
<dbReference type="AlphaFoldDB" id="A0AAE1FJ88"/>
<evidence type="ECO:0000313" key="2">
    <source>
        <dbReference type="EMBL" id="KAK3875217.1"/>
    </source>
</evidence>
<dbReference type="Proteomes" id="UP001286313">
    <property type="component" value="Unassembled WGS sequence"/>
</dbReference>
<protein>
    <submittedName>
        <fullName evidence="2">Uncharacterized protein</fullName>
    </submittedName>
</protein>
<comment type="caution">
    <text evidence="2">The sequence shown here is derived from an EMBL/GenBank/DDBJ whole genome shotgun (WGS) entry which is preliminary data.</text>
</comment>
<accession>A0AAE1FJ88</accession>
<feature type="region of interest" description="Disordered" evidence="1">
    <location>
        <begin position="92"/>
        <end position="116"/>
    </location>
</feature>
<keyword evidence="3" id="KW-1185">Reference proteome</keyword>